<sequence length="796" mass="84410">MVKFFKVFGSIIGACLLIVAVGTVALVTLVDPNDYKNRIAEEVRKRTGRTVEFTGDISLSYFPWLGLETGPVRMANPDSFGGGDFMSLDRAGIQIKLMPLLKKDVQVSFVTVEGLKLNFIRNAKGEVNWEFTPELPAPAAAAAASGTATGAAPKTSQAPQAIKDADGFADNTVATPLETLPALLVDSFAITRADITFTDEQTGTTRALKDLSLATSAITLGKPVDLTIKTKVESNIPRMESDVDFHTTFMLAHDLTRIELDNQTLNVDAKGNTFPGGSLSLRQQGAMSYDLMQQIFNVRSFSANAYDADLSASGKLSLAEAPVFHGKVAVECTLRDTLKALGLELKTADASVLDKAALSFTIAASPVQVALSNINGTLDDTNFSGAVRIRQFARPEIKAELAVTALDADRYMPLATDGKTENETPPAKDNTSEADKNNAPAQNSTADKPDTSGKTATSGSGTAKAAAKDNKPAAAQPAKAAPAQSGKPAVAGEADKAAGEEPFISAEARKALRKLLLDASLKVGAFTVQKVYLTDMDIKVMAKDGIFKVSPCSANLFEGRYDADITADIRNKDTRSSVSLNAKNLQVAPITATFMGDPRATGTANWQTNLYATGDTVQEVLSTLNGKGSFSVTDGAVLGVQIVPDKVKGEIRNSKVDKADDSLRKQSFERLSGTYVVRSGRVTNKDLALVAPNIKGSGAGYADLYQDKVDFKAVVRITGLPKIPVTVTGALSAPLYEFDARALLKATFSNLGDLLPIPGLTGDDAGTKKQNGGKDEKKPKNPLEQLGKGLQQLFQQ</sequence>
<keyword evidence="5" id="KW-1185">Reference proteome</keyword>
<dbReference type="GO" id="GO:0090313">
    <property type="term" value="P:regulation of protein targeting to membrane"/>
    <property type="evidence" value="ECO:0007669"/>
    <property type="project" value="TreeGrafter"/>
</dbReference>
<keyword evidence="2" id="KW-0812">Transmembrane</keyword>
<evidence type="ECO:0000259" key="3">
    <source>
        <dbReference type="Pfam" id="PF05170"/>
    </source>
</evidence>
<evidence type="ECO:0000313" key="5">
    <source>
        <dbReference type="Proteomes" id="UP000503840"/>
    </source>
</evidence>
<protein>
    <recommendedName>
        <fullName evidence="3">AsmA domain-containing protein</fullName>
    </recommendedName>
</protein>
<dbReference type="Pfam" id="PF05170">
    <property type="entry name" value="AsmA"/>
    <property type="match status" value="1"/>
</dbReference>
<feature type="compositionally biased region" description="Low complexity" evidence="1">
    <location>
        <begin position="452"/>
        <end position="465"/>
    </location>
</feature>
<dbReference type="PANTHER" id="PTHR30441:SF4">
    <property type="entry name" value="PROTEIN ASMA"/>
    <property type="match status" value="1"/>
</dbReference>
<feature type="compositionally biased region" description="Basic and acidic residues" evidence="1">
    <location>
        <begin position="772"/>
        <end position="781"/>
    </location>
</feature>
<organism evidence="4 5">
    <name type="scientific">Desulfovibrio subterraneus</name>
    <dbReference type="NCBI Taxonomy" id="2718620"/>
    <lineage>
        <taxon>Bacteria</taxon>
        <taxon>Pseudomonadati</taxon>
        <taxon>Thermodesulfobacteriota</taxon>
        <taxon>Desulfovibrionia</taxon>
        <taxon>Desulfovibrionales</taxon>
        <taxon>Desulfovibrionaceae</taxon>
        <taxon>Desulfovibrio</taxon>
    </lineage>
</organism>
<feature type="domain" description="AsmA" evidence="3">
    <location>
        <begin position="1"/>
        <end position="687"/>
    </location>
</feature>
<gene>
    <name evidence="4" type="ORF">DSM101010T_04630</name>
</gene>
<name>A0A7J0BEY8_9BACT</name>
<feature type="compositionally biased region" description="Low complexity" evidence="1">
    <location>
        <begin position="472"/>
        <end position="489"/>
    </location>
</feature>
<dbReference type="InterPro" id="IPR007844">
    <property type="entry name" value="AsmA"/>
</dbReference>
<evidence type="ECO:0000256" key="1">
    <source>
        <dbReference type="SAM" id="MobiDB-lite"/>
    </source>
</evidence>
<dbReference type="RefSeq" id="WP_174403768.1">
    <property type="nucleotide sequence ID" value="NZ_BLVO01000004.1"/>
</dbReference>
<feature type="region of interest" description="Disordered" evidence="1">
    <location>
        <begin position="415"/>
        <end position="494"/>
    </location>
</feature>
<dbReference type="PANTHER" id="PTHR30441">
    <property type="entry name" value="DUF748 DOMAIN-CONTAINING PROTEIN"/>
    <property type="match status" value="1"/>
</dbReference>
<evidence type="ECO:0000256" key="2">
    <source>
        <dbReference type="SAM" id="Phobius"/>
    </source>
</evidence>
<comment type="caution">
    <text evidence="4">The sequence shown here is derived from an EMBL/GenBank/DDBJ whole genome shotgun (WGS) entry which is preliminary data.</text>
</comment>
<accession>A0A7J0BEY8</accession>
<dbReference type="EMBL" id="BLVO01000004">
    <property type="protein sequence ID" value="GFM32098.1"/>
    <property type="molecule type" value="Genomic_DNA"/>
</dbReference>
<dbReference type="AlphaFoldDB" id="A0A7J0BEY8"/>
<evidence type="ECO:0000313" key="4">
    <source>
        <dbReference type="EMBL" id="GFM32098.1"/>
    </source>
</evidence>
<feature type="transmembrane region" description="Helical" evidence="2">
    <location>
        <begin position="7"/>
        <end position="30"/>
    </location>
</feature>
<dbReference type="GO" id="GO:0005886">
    <property type="term" value="C:plasma membrane"/>
    <property type="evidence" value="ECO:0007669"/>
    <property type="project" value="TreeGrafter"/>
</dbReference>
<feature type="region of interest" description="Disordered" evidence="1">
    <location>
        <begin position="759"/>
        <end position="796"/>
    </location>
</feature>
<dbReference type="InterPro" id="IPR052894">
    <property type="entry name" value="AsmA-related"/>
</dbReference>
<feature type="compositionally biased region" description="Low complexity" evidence="1">
    <location>
        <begin position="783"/>
        <end position="796"/>
    </location>
</feature>
<proteinExistence type="predicted"/>
<reference evidence="4 5" key="1">
    <citation type="submission" date="2020-05" db="EMBL/GenBank/DDBJ databases">
        <title>Draft genome sequence of Desulfovibrio sp. strain HN2T.</title>
        <authorList>
            <person name="Ueno A."/>
            <person name="Tamazawa S."/>
            <person name="Tamamura S."/>
            <person name="Murakami T."/>
            <person name="Kiyama T."/>
            <person name="Inomata H."/>
            <person name="Amano Y."/>
            <person name="Miyakawa K."/>
            <person name="Tamaki H."/>
            <person name="Naganuma T."/>
            <person name="Kaneko K."/>
        </authorList>
    </citation>
    <scope>NUCLEOTIDE SEQUENCE [LARGE SCALE GENOMIC DNA]</scope>
    <source>
        <strain evidence="4 5">HN2</strain>
    </source>
</reference>
<dbReference type="Proteomes" id="UP000503840">
    <property type="component" value="Unassembled WGS sequence"/>
</dbReference>
<keyword evidence="2" id="KW-0472">Membrane</keyword>
<keyword evidence="2" id="KW-1133">Transmembrane helix</keyword>